<evidence type="ECO:0000313" key="1">
    <source>
        <dbReference type="EMBL" id="CAB5302430.1"/>
    </source>
</evidence>
<dbReference type="Proteomes" id="UP000684084">
    <property type="component" value="Unassembled WGS sequence"/>
</dbReference>
<sequence length="109" mass="12857">MVKVNLYYVSMEIRVIEELEEVNPTNQLVSKDEEVRQGCRDRKYLTSHFENKNNAKGLNFKWVSSIYNTKSAMDPQALYIKLILDKKYIGKESDVVSKVNERPMVRVRR</sequence>
<reference evidence="1" key="1">
    <citation type="submission" date="2020-05" db="EMBL/GenBank/DDBJ databases">
        <authorList>
            <person name="Rincon C."/>
            <person name="Sanders R I."/>
            <person name="Robbins C."/>
            <person name="Chaturvedi A."/>
        </authorList>
    </citation>
    <scope>NUCLEOTIDE SEQUENCE</scope>
    <source>
        <strain evidence="1">CHB12</strain>
    </source>
</reference>
<accession>A0A916DXQ3</accession>
<comment type="caution">
    <text evidence="1">The sequence shown here is derived from an EMBL/GenBank/DDBJ whole genome shotgun (WGS) entry which is preliminary data.</text>
</comment>
<proteinExistence type="predicted"/>
<organism evidence="1 2">
    <name type="scientific">Rhizophagus irregularis</name>
    <dbReference type="NCBI Taxonomy" id="588596"/>
    <lineage>
        <taxon>Eukaryota</taxon>
        <taxon>Fungi</taxon>
        <taxon>Fungi incertae sedis</taxon>
        <taxon>Mucoromycota</taxon>
        <taxon>Glomeromycotina</taxon>
        <taxon>Glomeromycetes</taxon>
        <taxon>Glomerales</taxon>
        <taxon>Glomeraceae</taxon>
        <taxon>Rhizophagus</taxon>
    </lineage>
</organism>
<dbReference type="EMBL" id="CAGKOT010000001">
    <property type="protein sequence ID" value="CAB5302430.1"/>
    <property type="molecule type" value="Genomic_DNA"/>
</dbReference>
<dbReference type="AlphaFoldDB" id="A0A916DXQ3"/>
<dbReference type="OrthoDB" id="10355464at2759"/>
<name>A0A916DXQ3_9GLOM</name>
<evidence type="ECO:0000313" key="2">
    <source>
        <dbReference type="Proteomes" id="UP000684084"/>
    </source>
</evidence>
<protein>
    <submittedName>
        <fullName evidence="1">Uncharacterized protein</fullName>
    </submittedName>
</protein>
<gene>
    <name evidence="1" type="ORF">CHRIB12_LOCUS958</name>
</gene>